<evidence type="ECO:0000256" key="8">
    <source>
        <dbReference type="ARBA" id="ARBA00023065"/>
    </source>
</evidence>
<dbReference type="InterPro" id="IPR027469">
    <property type="entry name" value="Cation_efflux_TMD_sf"/>
</dbReference>
<organism evidence="13 14">
    <name type="scientific">Kazachstania africana (strain ATCC 22294 / BCRC 22015 / CBS 2517 / CECT 1963 / NBRC 1671 / NRRL Y-8276)</name>
    <name type="common">Yeast</name>
    <name type="synonym">Kluyveromyces africanus</name>
    <dbReference type="NCBI Taxonomy" id="1071382"/>
    <lineage>
        <taxon>Eukaryota</taxon>
        <taxon>Fungi</taxon>
        <taxon>Dikarya</taxon>
        <taxon>Ascomycota</taxon>
        <taxon>Saccharomycotina</taxon>
        <taxon>Saccharomycetes</taxon>
        <taxon>Saccharomycetales</taxon>
        <taxon>Saccharomycetaceae</taxon>
        <taxon>Kazachstania</taxon>
    </lineage>
</organism>
<dbReference type="NCBIfam" id="TIGR01297">
    <property type="entry name" value="CDF"/>
    <property type="match status" value="1"/>
</dbReference>
<feature type="region of interest" description="Disordered" evidence="11">
    <location>
        <begin position="111"/>
        <end position="133"/>
    </location>
</feature>
<dbReference type="GO" id="GO:0006879">
    <property type="term" value="P:intracellular iron ion homeostasis"/>
    <property type="evidence" value="ECO:0007669"/>
    <property type="project" value="UniProtKB-KW"/>
</dbReference>
<keyword evidence="8" id="KW-0406">Ion transport</keyword>
<dbReference type="GO" id="GO:0005739">
    <property type="term" value="C:mitochondrion"/>
    <property type="evidence" value="ECO:0007669"/>
    <property type="project" value="EnsemblFungi"/>
</dbReference>
<dbReference type="SUPFAM" id="SSF161111">
    <property type="entry name" value="Cation efflux protein transmembrane domain-like"/>
    <property type="match status" value="1"/>
</dbReference>
<dbReference type="Pfam" id="PF01545">
    <property type="entry name" value="Cation_efflux"/>
    <property type="match status" value="1"/>
</dbReference>
<evidence type="ECO:0000256" key="1">
    <source>
        <dbReference type="ARBA" id="ARBA00004141"/>
    </source>
</evidence>
<keyword evidence="14" id="KW-1185">Reference proteome</keyword>
<keyword evidence="5" id="KW-0410">Iron transport</keyword>
<evidence type="ECO:0000256" key="5">
    <source>
        <dbReference type="ARBA" id="ARBA00022496"/>
    </source>
</evidence>
<evidence type="ECO:0000256" key="7">
    <source>
        <dbReference type="ARBA" id="ARBA00022989"/>
    </source>
</evidence>
<protein>
    <recommendedName>
        <fullName evidence="12">Cation efflux protein transmembrane domain-containing protein</fullName>
    </recommendedName>
</protein>
<dbReference type="InParanoid" id="H2AP40"/>
<evidence type="ECO:0000313" key="14">
    <source>
        <dbReference type="Proteomes" id="UP000005220"/>
    </source>
</evidence>
<keyword evidence="9" id="KW-0472">Membrane</keyword>
<reference evidence="13 14" key="1">
    <citation type="journal article" date="2011" name="Proc. Natl. Acad. Sci. U.S.A.">
        <title>Evolutionary erosion of yeast sex chromosomes by mating-type switching accidents.</title>
        <authorList>
            <person name="Gordon J.L."/>
            <person name="Armisen D."/>
            <person name="Proux-Wera E."/>
            <person name="Oheigeartaigh S.S."/>
            <person name="Byrne K.P."/>
            <person name="Wolfe K.H."/>
        </authorList>
    </citation>
    <scope>NUCLEOTIDE SEQUENCE [LARGE SCALE GENOMIC DNA]</scope>
    <source>
        <strain evidence="14">ATCC 22294 / BCRC 22015 / CBS 2517 / CECT 1963 / NBRC 1671 / NRRL Y-8276</strain>
    </source>
</reference>
<dbReference type="GO" id="GO:0006826">
    <property type="term" value="P:iron ion transport"/>
    <property type="evidence" value="ECO:0007669"/>
    <property type="project" value="UniProtKB-KW"/>
</dbReference>
<name>H2AP40_KAZAF</name>
<evidence type="ECO:0000256" key="10">
    <source>
        <dbReference type="ARBA" id="ARBA00055037"/>
    </source>
</evidence>
<feature type="domain" description="Cation efflux protein transmembrane" evidence="12">
    <location>
        <begin position="155"/>
        <end position="369"/>
    </location>
</feature>
<gene>
    <name evidence="13" type="primary">KAFR0A07060</name>
    <name evidence="13" type="ORF">KAFR_0A07060</name>
</gene>
<dbReference type="InterPro" id="IPR050291">
    <property type="entry name" value="CDF_Transporter"/>
</dbReference>
<dbReference type="Gene3D" id="1.20.1510.10">
    <property type="entry name" value="Cation efflux protein transmembrane domain"/>
    <property type="match status" value="1"/>
</dbReference>
<dbReference type="PANTHER" id="PTHR43840">
    <property type="entry name" value="MITOCHONDRIAL METAL TRANSPORTER 1-RELATED"/>
    <property type="match status" value="1"/>
</dbReference>
<evidence type="ECO:0000256" key="9">
    <source>
        <dbReference type="ARBA" id="ARBA00023136"/>
    </source>
</evidence>
<keyword evidence="4" id="KW-0813">Transport</keyword>
<keyword evidence="6" id="KW-0812">Transmembrane</keyword>
<evidence type="ECO:0000259" key="12">
    <source>
        <dbReference type="Pfam" id="PF01545"/>
    </source>
</evidence>
<dbReference type="KEGG" id="kaf:KAFR_0A07060"/>
<dbReference type="HOGENOM" id="CLU_013430_12_2_1"/>
<sequence length="504" mass="55220">MINVAIGKSCPVLRTCIQRYSFRVVVARDHFCVHRNRSSRSYTSSDLASTESRVNKANNSKVKIENIGAKNFQTSNKAINLVNGNNFIAPPLKVEDESFLKSLMQGVYSHTHSHDQVQNQNQNHSHSHSHSHGPNPLLILDAGEIRKNAGVRITWIGLGVNVAIAIGKFIGGIVFHSQALFADSVHAMSDMVSDFLTLYSVRLAADKPTPDYPYGYGKIETVGSLAVSTILMTAGLSIGWSSLCALVGPVLPQIVIETLSSFGGHSHAESLTQDVTNINAAWIAAASIAAKEWIFKATKKVAIQTNSNVLMANAWHHRVDSLTSLVALITISGGYLFSMQSLDTFGGLLVSVLIIKAGLEGMTLSLKELVDQSIPSDDPRHLKIEHVLKDAISKINSTQHGVQAYSLQNMMVLSSGPNLRALSKIEVPFIDDIDARHTIKNLENTTSYLRKVLYKNVPEVKKLQIEFVQDNFYAPNDTIQASDSSDEQNALPTNRHTHSHMKHS</sequence>
<dbReference type="RefSeq" id="XP_003955275.1">
    <property type="nucleotide sequence ID" value="XM_003955226.1"/>
</dbReference>
<evidence type="ECO:0000256" key="4">
    <source>
        <dbReference type="ARBA" id="ARBA00022448"/>
    </source>
</evidence>
<evidence type="ECO:0000256" key="6">
    <source>
        <dbReference type="ARBA" id="ARBA00022692"/>
    </source>
</evidence>
<comment type="subcellular location">
    <subcellularLocation>
        <location evidence="1">Membrane</location>
        <topology evidence="1">Multi-pass membrane protein</topology>
    </subcellularLocation>
</comment>
<dbReference type="GeneID" id="13886214"/>
<dbReference type="STRING" id="1071382.H2AP40"/>
<dbReference type="EMBL" id="HE650821">
    <property type="protein sequence ID" value="CCF56140.1"/>
    <property type="molecule type" value="Genomic_DNA"/>
</dbReference>
<comment type="function">
    <text evidence="10">Mitochondrial metal transporter involved in mitochondrial iron accumulation.</text>
</comment>
<dbReference type="InterPro" id="IPR058533">
    <property type="entry name" value="Cation_efflux_TM"/>
</dbReference>
<dbReference type="AlphaFoldDB" id="H2AP40"/>
<dbReference type="OrthoDB" id="435980at2759"/>
<dbReference type="eggNOG" id="KOG1485">
    <property type="taxonomic scope" value="Eukaryota"/>
</dbReference>
<evidence type="ECO:0000256" key="2">
    <source>
        <dbReference type="ARBA" id="ARBA00008873"/>
    </source>
</evidence>
<comment type="similarity">
    <text evidence="2">Belongs to the cation diffusion facilitator (CDF) transporter (TC 2.A.4) family. SLC30A subfamily.</text>
</comment>
<dbReference type="Proteomes" id="UP000005220">
    <property type="component" value="Chromosome 1"/>
</dbReference>
<dbReference type="InterPro" id="IPR002524">
    <property type="entry name" value="Cation_efflux"/>
</dbReference>
<proteinExistence type="inferred from homology"/>
<dbReference type="FunFam" id="1.20.1510.10:FF:000013">
    <property type="entry name" value="Cation efflux family protein"/>
    <property type="match status" value="1"/>
</dbReference>
<dbReference type="PANTHER" id="PTHR43840:SF15">
    <property type="entry name" value="MITOCHONDRIAL METAL TRANSPORTER 1-RELATED"/>
    <property type="match status" value="1"/>
</dbReference>
<keyword evidence="7" id="KW-1133">Transmembrane helix</keyword>
<evidence type="ECO:0000256" key="3">
    <source>
        <dbReference type="ARBA" id="ARBA00022434"/>
    </source>
</evidence>
<feature type="compositionally biased region" description="Basic residues" evidence="11">
    <location>
        <begin position="495"/>
        <end position="504"/>
    </location>
</feature>
<feature type="compositionally biased region" description="Polar residues" evidence="11">
    <location>
        <begin position="478"/>
        <end position="494"/>
    </location>
</feature>
<keyword evidence="3" id="KW-0408">Iron</keyword>
<dbReference type="GO" id="GO:0016020">
    <property type="term" value="C:membrane"/>
    <property type="evidence" value="ECO:0007669"/>
    <property type="project" value="UniProtKB-SubCell"/>
</dbReference>
<dbReference type="GO" id="GO:0008324">
    <property type="term" value="F:monoatomic cation transmembrane transporter activity"/>
    <property type="evidence" value="ECO:0007669"/>
    <property type="project" value="InterPro"/>
</dbReference>
<feature type="region of interest" description="Disordered" evidence="11">
    <location>
        <begin position="478"/>
        <end position="504"/>
    </location>
</feature>
<evidence type="ECO:0000313" key="13">
    <source>
        <dbReference type="EMBL" id="CCF56140.1"/>
    </source>
</evidence>
<accession>H2AP40</accession>
<keyword evidence="3" id="KW-0409">Iron storage</keyword>
<evidence type="ECO:0000256" key="11">
    <source>
        <dbReference type="SAM" id="MobiDB-lite"/>
    </source>
</evidence>